<name>A0A090L1M6_STRRB</name>
<evidence type="ECO:0000313" key="10">
    <source>
        <dbReference type="WormBase" id="SRAE_1000029800"/>
    </source>
</evidence>
<organism evidence="7">
    <name type="scientific">Strongyloides ratti</name>
    <name type="common">Parasitic roundworm</name>
    <dbReference type="NCBI Taxonomy" id="34506"/>
    <lineage>
        <taxon>Eukaryota</taxon>
        <taxon>Metazoa</taxon>
        <taxon>Ecdysozoa</taxon>
        <taxon>Nematoda</taxon>
        <taxon>Chromadorea</taxon>
        <taxon>Rhabditida</taxon>
        <taxon>Tylenchina</taxon>
        <taxon>Panagrolaimomorpha</taxon>
        <taxon>Strongyloidoidea</taxon>
        <taxon>Strongyloididae</taxon>
        <taxon>Strongyloides</taxon>
    </lineage>
</organism>
<comment type="similarity">
    <text evidence="2">Belongs to the NXF family.</text>
</comment>
<dbReference type="PANTHER" id="PTHR10662:SF22">
    <property type="entry name" value="NUCLEAR RNA EXPORT FACTOR 1"/>
    <property type="match status" value="1"/>
</dbReference>
<evidence type="ECO:0000313" key="7">
    <source>
        <dbReference type="EMBL" id="CEF62022.1"/>
    </source>
</evidence>
<dbReference type="AlphaFoldDB" id="A0A090L1M6"/>
<dbReference type="PANTHER" id="PTHR10662">
    <property type="entry name" value="NUCLEAR RNA EXPORT FACTOR"/>
    <property type="match status" value="1"/>
</dbReference>
<keyword evidence="4" id="KW-0509">mRNA transport</keyword>
<comment type="subcellular location">
    <subcellularLocation>
        <location evidence="1">Nucleus</location>
    </subcellularLocation>
</comment>
<reference evidence="7 8" key="1">
    <citation type="submission" date="2014-09" db="EMBL/GenBank/DDBJ databases">
        <authorList>
            <person name="Martin A.A."/>
        </authorList>
    </citation>
    <scope>NUCLEOTIDE SEQUENCE</scope>
    <source>
        <strain evidence="8">ED321</strain>
        <strain evidence="7">ED321 Heterogonic</strain>
    </source>
</reference>
<dbReference type="EMBL" id="LN609528">
    <property type="protein sequence ID" value="CEF62022.1"/>
    <property type="molecule type" value="Genomic_DNA"/>
</dbReference>
<protein>
    <submittedName>
        <fullName evidence="7 9">Nuclear RNA export factor 2</fullName>
    </submittedName>
</protein>
<dbReference type="OMA" id="YDKTWIV"/>
<evidence type="ECO:0000256" key="2">
    <source>
        <dbReference type="ARBA" id="ARBA00009285"/>
    </source>
</evidence>
<evidence type="ECO:0000259" key="6">
    <source>
        <dbReference type="PROSITE" id="PS50177"/>
    </source>
</evidence>
<gene>
    <name evidence="7 9 10" type="ORF">SRAE_1000029800</name>
</gene>
<evidence type="ECO:0000313" key="8">
    <source>
        <dbReference type="Proteomes" id="UP000035682"/>
    </source>
</evidence>
<dbReference type="GeneID" id="36374387"/>
<dbReference type="RefSeq" id="XP_024501224.1">
    <property type="nucleotide sequence ID" value="XM_024647113.1"/>
</dbReference>
<dbReference type="InterPro" id="IPR018222">
    <property type="entry name" value="Nuclear_transport_factor_2_euk"/>
</dbReference>
<keyword evidence="3" id="KW-0813">Transport</keyword>
<dbReference type="InterPro" id="IPR057125">
    <property type="entry name" value="NXF1/2/3/5-like_LRR"/>
</dbReference>
<accession>A0A090L1M6</accession>
<dbReference type="Proteomes" id="UP000035682">
    <property type="component" value="Unplaced"/>
</dbReference>
<feature type="domain" description="NTF2" evidence="6">
    <location>
        <begin position="321"/>
        <end position="492"/>
    </location>
</feature>
<evidence type="ECO:0000313" key="9">
    <source>
        <dbReference type="WBParaSite" id="SRAE_1000029800.1"/>
    </source>
</evidence>
<dbReference type="GO" id="GO:0003723">
    <property type="term" value="F:RNA binding"/>
    <property type="evidence" value="ECO:0007669"/>
    <property type="project" value="TreeGrafter"/>
</dbReference>
<dbReference type="STRING" id="34506.A0A090L1M6"/>
<evidence type="ECO:0000256" key="5">
    <source>
        <dbReference type="ARBA" id="ARBA00023242"/>
    </source>
</evidence>
<evidence type="ECO:0000256" key="3">
    <source>
        <dbReference type="ARBA" id="ARBA00022448"/>
    </source>
</evidence>
<dbReference type="InterPro" id="IPR032675">
    <property type="entry name" value="LRR_dom_sf"/>
</dbReference>
<dbReference type="WBParaSite" id="SRAE_1000029800.1">
    <property type="protein sequence ID" value="SRAE_1000029800.1"/>
    <property type="gene ID" value="WBGene00256892"/>
</dbReference>
<evidence type="ECO:0000256" key="4">
    <source>
        <dbReference type="ARBA" id="ARBA00022816"/>
    </source>
</evidence>
<dbReference type="Gene3D" id="3.80.10.10">
    <property type="entry name" value="Ribonuclease Inhibitor"/>
    <property type="match status" value="1"/>
</dbReference>
<dbReference type="GO" id="GO:0016973">
    <property type="term" value="P:poly(A)+ mRNA export from nucleus"/>
    <property type="evidence" value="ECO:0007669"/>
    <property type="project" value="TreeGrafter"/>
</dbReference>
<proteinExistence type="inferred from homology"/>
<dbReference type="InterPro" id="IPR002075">
    <property type="entry name" value="NTF2_dom"/>
</dbReference>
<dbReference type="Gene3D" id="3.30.70.330">
    <property type="match status" value="1"/>
</dbReference>
<sequence>MAKKLDVKTRSINCFAHFDPDILSSYNNNDNNSLRPNKFENHFFTTAGDISTKEIMFSVLIKGCSQCTLDEIITVIQGYTPPFIPYLIGKINNDDIKFYVKDIVISTNLQQLSRRVKNPKTKTNLLIITSKTVCSWNKLSFDSKKVIELACRNRLSDDKKTLDLSNFGSDSCFKDKYTTISLERPEIMIVIIDFAYEFCPEVTNLSLKGTELRNLNLVASLAYAIPLVKVLDLSCNKINQYSELAKIRIWKLEKLFLTNDDVLNTFINSSEYVRIIQGYFPYLTSLDNMYLSFSENNLSYKYENNIPVQPGYIPSSKIQTLLEIFIMQYFDLFDGPDGMKSRKLLEKFYDENSIFSINCDVINDGNYDKITESKKKLSEPEYKIYRSISHNILHQDKWYKNREHKYAKNSLEVLTMLCRLPLTQHNRDIFLVDVFYATSEFVGFTIQGLLNDGEACFVYPKPKNNLKYFTRSFFCLLKNETEVSIISDILNIYPISQEHISKYQEYFMKLKKQQTFTEMSTAVNDLLTSMTNTSTSSVNILSP</sequence>
<dbReference type="InterPro" id="IPR030217">
    <property type="entry name" value="NXF_fam"/>
</dbReference>
<dbReference type="Pfam" id="PF24048">
    <property type="entry name" value="LRR_NXF1-5"/>
    <property type="match status" value="1"/>
</dbReference>
<keyword evidence="5" id="KW-0539">Nucleus</keyword>
<dbReference type="WormBase" id="SRAE_1000029800">
    <property type="protein sequence ID" value="SRP05388"/>
    <property type="gene ID" value="WBGene00256892"/>
</dbReference>
<keyword evidence="8" id="KW-1185">Reference proteome</keyword>
<dbReference type="Pfam" id="PF22602">
    <property type="entry name" value="NXF_NTF2"/>
    <property type="match status" value="1"/>
</dbReference>
<dbReference type="SUPFAM" id="SSF54427">
    <property type="entry name" value="NTF2-like"/>
    <property type="match status" value="1"/>
</dbReference>
<dbReference type="InterPro" id="IPR012677">
    <property type="entry name" value="Nucleotide-bd_a/b_plait_sf"/>
</dbReference>
<dbReference type="Gene3D" id="3.10.450.50">
    <property type="match status" value="1"/>
</dbReference>
<dbReference type="InterPro" id="IPR032710">
    <property type="entry name" value="NTF2-like_dom_sf"/>
</dbReference>
<dbReference type="PROSITE" id="PS50177">
    <property type="entry name" value="NTF2_DOMAIN"/>
    <property type="match status" value="1"/>
</dbReference>
<reference evidence="9" key="2">
    <citation type="submission" date="2020-12" db="UniProtKB">
        <authorList>
            <consortium name="WormBaseParasite"/>
        </authorList>
    </citation>
    <scope>IDENTIFICATION</scope>
</reference>
<evidence type="ECO:0000256" key="1">
    <source>
        <dbReference type="ARBA" id="ARBA00004123"/>
    </source>
</evidence>
<dbReference type="OrthoDB" id="25872at2759"/>
<dbReference type="GO" id="GO:0005634">
    <property type="term" value="C:nucleus"/>
    <property type="evidence" value="ECO:0007669"/>
    <property type="project" value="UniProtKB-SubCell"/>
</dbReference>
<dbReference type="SUPFAM" id="SSF52058">
    <property type="entry name" value="L domain-like"/>
    <property type="match status" value="1"/>
</dbReference>
<dbReference type="CTD" id="36374387"/>
<dbReference type="eggNOG" id="KOG3763">
    <property type="taxonomic scope" value="Eukaryota"/>
</dbReference>